<accession>D8TZ62</accession>
<evidence type="ECO:0000256" key="1">
    <source>
        <dbReference type="SAM" id="SignalP"/>
    </source>
</evidence>
<dbReference type="OrthoDB" id="521976at2759"/>
<dbReference type="Proteomes" id="UP000001058">
    <property type="component" value="Unassembled WGS sequence"/>
</dbReference>
<evidence type="ECO:0000313" key="3">
    <source>
        <dbReference type="Proteomes" id="UP000001058"/>
    </source>
</evidence>
<dbReference type="RefSeq" id="XP_002951770.1">
    <property type="nucleotide sequence ID" value="XM_002951724.1"/>
</dbReference>
<proteinExistence type="predicted"/>
<dbReference type="eggNOG" id="ENOG502S980">
    <property type="taxonomic scope" value="Eukaryota"/>
</dbReference>
<protein>
    <submittedName>
        <fullName evidence="2">Uncharacterized protein</fullName>
    </submittedName>
</protein>
<reference evidence="2 3" key="1">
    <citation type="journal article" date="2010" name="Science">
        <title>Genomic analysis of organismal complexity in the multicellular green alga Volvox carteri.</title>
        <authorList>
            <person name="Prochnik S.E."/>
            <person name="Umen J."/>
            <person name="Nedelcu A.M."/>
            <person name="Hallmann A."/>
            <person name="Miller S.M."/>
            <person name="Nishii I."/>
            <person name="Ferris P."/>
            <person name="Kuo A."/>
            <person name="Mitros T."/>
            <person name="Fritz-Laylin L.K."/>
            <person name="Hellsten U."/>
            <person name="Chapman J."/>
            <person name="Simakov O."/>
            <person name="Rensing S.A."/>
            <person name="Terry A."/>
            <person name="Pangilinan J."/>
            <person name="Kapitonov V."/>
            <person name="Jurka J."/>
            <person name="Salamov A."/>
            <person name="Shapiro H."/>
            <person name="Schmutz J."/>
            <person name="Grimwood J."/>
            <person name="Lindquist E."/>
            <person name="Lucas S."/>
            <person name="Grigoriev I.V."/>
            <person name="Schmitt R."/>
            <person name="Kirk D."/>
            <person name="Rokhsar D.S."/>
        </authorList>
    </citation>
    <scope>NUCLEOTIDE SEQUENCE [LARGE SCALE GENOMIC DNA]</scope>
    <source>
        <strain evidence="3">f. Nagariensis / Eve</strain>
    </source>
</reference>
<dbReference type="GeneID" id="9615758"/>
<dbReference type="KEGG" id="vcn:VOLCADRAFT_92253"/>
<feature type="chain" id="PRO_5003124032" evidence="1">
    <location>
        <begin position="29"/>
        <end position="377"/>
    </location>
</feature>
<sequence>MLKDKCVKLRRLLLFLAVALYSAHSTAGARSAGANSALRRPHGQFRYTSVLPERAPCVILERRYVSSPLEQKWVKAAAKWKQDGNGDLGDVNPYCDFLTETMPDIQRMLTRVETLMSSNTTLSDAPDADDVLSYFNITIQCGPFRVTRKEHIESLVGPLRHPFSIKCPAQFTQLPPPTNIFDKSYMLLASRKGQGQVARNKYYLDAGAGIGYLANSNQYWMVQSYEQRGLKLDRAIFWEASQSDGMTVLRDVPSEMFPAFTFYNIPAPQDLNDGRNPLNVVTKLAKPEDFVSIKLDIDQPDIEDSWLRAILDGGPTGQSRSRYAQLIDELFWEHHFNFMPMQSCCWQSLVDMQSQLVDSMNLFIRLRELGIRSHYWQ</sequence>
<feature type="signal peptide" evidence="1">
    <location>
        <begin position="1"/>
        <end position="28"/>
    </location>
</feature>
<keyword evidence="3" id="KW-1185">Reference proteome</keyword>
<name>D8TZ62_VOLCA</name>
<dbReference type="EMBL" id="GL378346">
    <property type="protein sequence ID" value="EFJ47221.1"/>
    <property type="molecule type" value="Genomic_DNA"/>
</dbReference>
<dbReference type="AlphaFoldDB" id="D8TZ62"/>
<evidence type="ECO:0000313" key="2">
    <source>
        <dbReference type="EMBL" id="EFJ47221.1"/>
    </source>
</evidence>
<gene>
    <name evidence="2" type="ORF">VOLCADRAFT_92253</name>
</gene>
<organism evidence="3">
    <name type="scientific">Volvox carteri f. nagariensis</name>
    <dbReference type="NCBI Taxonomy" id="3068"/>
    <lineage>
        <taxon>Eukaryota</taxon>
        <taxon>Viridiplantae</taxon>
        <taxon>Chlorophyta</taxon>
        <taxon>core chlorophytes</taxon>
        <taxon>Chlorophyceae</taxon>
        <taxon>CS clade</taxon>
        <taxon>Chlamydomonadales</taxon>
        <taxon>Volvocaceae</taxon>
        <taxon>Volvox</taxon>
    </lineage>
</organism>
<dbReference type="InParanoid" id="D8TZ62"/>
<keyword evidence="1" id="KW-0732">Signal</keyword>